<evidence type="ECO:0000256" key="1">
    <source>
        <dbReference type="SAM" id="Phobius"/>
    </source>
</evidence>
<evidence type="ECO:0000313" key="3">
    <source>
        <dbReference type="Proteomes" id="UP000185934"/>
    </source>
</evidence>
<sequence>MTGVSSIESRIEALKPDITLKNQKRLRLDMVLRVARRLDPLSMGCEACVGHLPVIDRLVDGIKDVEQWQIPEWKAYYRQLDGIIKHLKTAHHLAEEGEHLALWTAIGLVLGTGIGSVFGSAVLGLVLGIAFGVAVGGMLDAIAHKQRRVI</sequence>
<dbReference type="Proteomes" id="UP000185934">
    <property type="component" value="Chromosome"/>
</dbReference>
<keyword evidence="1" id="KW-1133">Transmembrane helix</keyword>
<keyword evidence="1" id="KW-0812">Transmembrane</keyword>
<keyword evidence="1" id="KW-0472">Membrane</keyword>
<name>A0A1P8F5K3_9CHLR</name>
<reference evidence="3" key="1">
    <citation type="submission" date="2016-11" db="EMBL/GenBank/DDBJ databases">
        <title>Dehalogenimonas formicexedens sp. nov., a chlorinated alkane respiring bacterium isolated from contaminated groundwater.</title>
        <authorList>
            <person name="Key T.A."/>
            <person name="Bowman K.S."/>
            <person name="Lee I."/>
            <person name="Chun J."/>
            <person name="Albuquerque L."/>
            <person name="da Costa M.S."/>
            <person name="Rainey F.A."/>
            <person name="Moe W.M."/>
        </authorList>
    </citation>
    <scope>NUCLEOTIDE SEQUENCE [LARGE SCALE GENOMIC DNA]</scope>
    <source>
        <strain evidence="3">NSZ-14</strain>
    </source>
</reference>
<dbReference type="STRING" id="1839801.Dform_00395"/>
<dbReference type="EMBL" id="CP018258">
    <property type="protein sequence ID" value="APV43753.1"/>
    <property type="molecule type" value="Genomic_DNA"/>
</dbReference>
<feature type="transmembrane region" description="Helical" evidence="1">
    <location>
        <begin position="125"/>
        <end position="143"/>
    </location>
</feature>
<gene>
    <name evidence="2" type="ORF">Dform_00395</name>
</gene>
<dbReference type="KEGG" id="dfo:Dform_00395"/>
<evidence type="ECO:0000313" key="2">
    <source>
        <dbReference type="EMBL" id="APV43753.1"/>
    </source>
</evidence>
<protein>
    <submittedName>
        <fullName evidence="2">Uncharacterized protein</fullName>
    </submittedName>
</protein>
<accession>A0A1P8F5K3</accession>
<organism evidence="2 3">
    <name type="scientific">Dehalogenimonas formicexedens</name>
    <dbReference type="NCBI Taxonomy" id="1839801"/>
    <lineage>
        <taxon>Bacteria</taxon>
        <taxon>Bacillati</taxon>
        <taxon>Chloroflexota</taxon>
        <taxon>Dehalococcoidia</taxon>
        <taxon>Dehalococcoidales</taxon>
        <taxon>Dehalococcoidaceae</taxon>
        <taxon>Dehalogenimonas</taxon>
    </lineage>
</organism>
<proteinExistence type="predicted"/>
<keyword evidence="3" id="KW-1185">Reference proteome</keyword>
<dbReference type="AlphaFoldDB" id="A0A1P8F5K3"/>